<dbReference type="Proteomes" id="UP000824782">
    <property type="component" value="Unassembled WGS sequence"/>
</dbReference>
<comment type="caution">
    <text evidence="11">The sequence shown here is derived from an EMBL/GenBank/DDBJ whole genome shotgun (WGS) entry which is preliminary data.</text>
</comment>
<dbReference type="InterPro" id="IPR043384">
    <property type="entry name" value="RETREG1/3"/>
</dbReference>
<reference evidence="11" key="1">
    <citation type="thesis" date="2020" institute="ProQuest LLC" country="789 East Eisenhower Parkway, Ann Arbor, MI, USA">
        <title>Comparative Genomics and Chromosome Evolution.</title>
        <authorList>
            <person name="Mudd A.B."/>
        </authorList>
    </citation>
    <scope>NUCLEOTIDE SEQUENCE</scope>
    <source>
        <strain evidence="11">237g6f4</strain>
        <tissue evidence="11">Blood</tissue>
    </source>
</reference>
<evidence type="ECO:0000256" key="7">
    <source>
        <dbReference type="ARBA" id="ARBA00023006"/>
    </source>
</evidence>
<dbReference type="InterPro" id="IPR057282">
    <property type="entry name" value="RETREG1-3-like_RHD"/>
</dbReference>
<keyword evidence="7" id="KW-0072">Autophagy</keyword>
<dbReference type="PANTHER" id="PTHR28659:SF1">
    <property type="entry name" value="RETICULOPHAGY REGULATOR 3"/>
    <property type="match status" value="1"/>
</dbReference>
<evidence type="ECO:0000256" key="6">
    <source>
        <dbReference type="ARBA" id="ARBA00022989"/>
    </source>
</evidence>
<gene>
    <name evidence="11" type="ORF">GDO81_013041</name>
</gene>
<evidence type="ECO:0000259" key="10">
    <source>
        <dbReference type="Pfam" id="PF24456"/>
    </source>
</evidence>
<feature type="domain" description="RETREG1-3/ARL6IP-like N-terminal reticulon-homology" evidence="10">
    <location>
        <begin position="52"/>
        <end position="84"/>
    </location>
</feature>
<comment type="similarity">
    <text evidence="2">Belongs to the RETREG family.</text>
</comment>
<accession>A0AAV7AXP0</accession>
<keyword evidence="4" id="KW-0812">Transmembrane</keyword>
<dbReference type="EMBL" id="WNYA01000006">
    <property type="protein sequence ID" value="KAG8565946.1"/>
    <property type="molecule type" value="Genomic_DNA"/>
</dbReference>
<dbReference type="AlphaFoldDB" id="A0AAV7AXP0"/>
<evidence type="ECO:0000313" key="11">
    <source>
        <dbReference type="EMBL" id="KAG8565946.1"/>
    </source>
</evidence>
<evidence type="ECO:0000256" key="3">
    <source>
        <dbReference type="ARBA" id="ARBA00022553"/>
    </source>
</evidence>
<proteinExistence type="inferred from homology"/>
<evidence type="ECO:0000256" key="2">
    <source>
        <dbReference type="ARBA" id="ARBA00006299"/>
    </source>
</evidence>
<keyword evidence="6" id="KW-1133">Transmembrane helix</keyword>
<keyword evidence="8" id="KW-0472">Membrane</keyword>
<protein>
    <recommendedName>
        <fullName evidence="10">RETREG1-3/ARL6IP-like N-terminal reticulon-homology domain-containing protein</fullName>
    </recommendedName>
</protein>
<keyword evidence="3" id="KW-0597">Phosphoprotein</keyword>
<keyword evidence="5" id="KW-0256">Endoplasmic reticulum</keyword>
<evidence type="ECO:0000256" key="5">
    <source>
        <dbReference type="ARBA" id="ARBA00022824"/>
    </source>
</evidence>
<dbReference type="GO" id="GO:0061709">
    <property type="term" value="P:reticulophagy"/>
    <property type="evidence" value="ECO:0007669"/>
    <property type="project" value="InterPro"/>
</dbReference>
<evidence type="ECO:0000256" key="9">
    <source>
        <dbReference type="SAM" id="MobiDB-lite"/>
    </source>
</evidence>
<dbReference type="PANTHER" id="PTHR28659">
    <property type="entry name" value="RETICULON-LIKE PROTEIN"/>
    <property type="match status" value="1"/>
</dbReference>
<feature type="compositionally biased region" description="Acidic residues" evidence="9">
    <location>
        <begin position="1"/>
        <end position="11"/>
    </location>
</feature>
<keyword evidence="12" id="KW-1185">Reference proteome</keyword>
<dbReference type="Pfam" id="PF24456">
    <property type="entry name" value="RHD_RETREG1-3"/>
    <property type="match status" value="1"/>
</dbReference>
<feature type="region of interest" description="Disordered" evidence="9">
    <location>
        <begin position="1"/>
        <end position="36"/>
    </location>
</feature>
<comment type="subcellular location">
    <subcellularLocation>
        <location evidence="1">Endoplasmic reticulum membrane</location>
        <topology evidence="1">Multi-pass membrane protein</topology>
    </subcellularLocation>
</comment>
<organism evidence="11 12">
    <name type="scientific">Engystomops pustulosus</name>
    <name type="common">Tungara frog</name>
    <name type="synonym">Physalaemus pustulosus</name>
    <dbReference type="NCBI Taxonomy" id="76066"/>
    <lineage>
        <taxon>Eukaryota</taxon>
        <taxon>Metazoa</taxon>
        <taxon>Chordata</taxon>
        <taxon>Craniata</taxon>
        <taxon>Vertebrata</taxon>
        <taxon>Euteleostomi</taxon>
        <taxon>Amphibia</taxon>
        <taxon>Batrachia</taxon>
        <taxon>Anura</taxon>
        <taxon>Neobatrachia</taxon>
        <taxon>Hyloidea</taxon>
        <taxon>Leptodactylidae</taxon>
        <taxon>Leiuperinae</taxon>
        <taxon>Engystomops</taxon>
    </lineage>
</organism>
<sequence>MAQRAEEEEENSSGSSSSGLRMRRSGSRSLAARERDEQVRAVQEALQGKLGSYEPLLSYLQAVLLWERPRHSALLHLLLNAAFW</sequence>
<evidence type="ECO:0000256" key="8">
    <source>
        <dbReference type="ARBA" id="ARBA00023136"/>
    </source>
</evidence>
<name>A0AAV7AXP0_ENGPU</name>
<evidence type="ECO:0000256" key="4">
    <source>
        <dbReference type="ARBA" id="ARBA00022692"/>
    </source>
</evidence>
<dbReference type="GO" id="GO:0005789">
    <property type="term" value="C:endoplasmic reticulum membrane"/>
    <property type="evidence" value="ECO:0007669"/>
    <property type="project" value="UniProtKB-SubCell"/>
</dbReference>
<evidence type="ECO:0000313" key="12">
    <source>
        <dbReference type="Proteomes" id="UP000824782"/>
    </source>
</evidence>
<evidence type="ECO:0000256" key="1">
    <source>
        <dbReference type="ARBA" id="ARBA00004477"/>
    </source>
</evidence>